<sequence>MSGTTGRGSNYINASGRNPPFLFKGMPVVPGRVIGKFASGLRDTGSDTAIVRRGMVDDDCLTGMTRRVVLFEGSVQELPGAKIRVHTPYLVGEIIAA</sequence>
<protein>
    <submittedName>
        <fullName evidence="1">Uncharacterized protein</fullName>
    </submittedName>
</protein>
<reference evidence="1 2" key="1">
    <citation type="journal article" date="2020" name="Cell">
        <title>Large-Scale Comparative Analyses of Tick Genomes Elucidate Their Genetic Diversity and Vector Capacities.</title>
        <authorList>
            <consortium name="Tick Genome and Microbiome Consortium (TIGMIC)"/>
            <person name="Jia N."/>
            <person name="Wang J."/>
            <person name="Shi W."/>
            <person name="Du L."/>
            <person name="Sun Y."/>
            <person name="Zhan W."/>
            <person name="Jiang J.F."/>
            <person name="Wang Q."/>
            <person name="Zhang B."/>
            <person name="Ji P."/>
            <person name="Bell-Sakyi L."/>
            <person name="Cui X.M."/>
            <person name="Yuan T.T."/>
            <person name="Jiang B.G."/>
            <person name="Yang W.F."/>
            <person name="Lam T.T."/>
            <person name="Chang Q.C."/>
            <person name="Ding S.J."/>
            <person name="Wang X.J."/>
            <person name="Zhu J.G."/>
            <person name="Ruan X.D."/>
            <person name="Zhao L."/>
            <person name="Wei J.T."/>
            <person name="Ye R.Z."/>
            <person name="Que T.C."/>
            <person name="Du C.H."/>
            <person name="Zhou Y.H."/>
            <person name="Cheng J.X."/>
            <person name="Dai P.F."/>
            <person name="Guo W.B."/>
            <person name="Han X.H."/>
            <person name="Huang E.J."/>
            <person name="Li L.F."/>
            <person name="Wei W."/>
            <person name="Gao Y.C."/>
            <person name="Liu J.Z."/>
            <person name="Shao H.Z."/>
            <person name="Wang X."/>
            <person name="Wang C.C."/>
            <person name="Yang T.C."/>
            <person name="Huo Q.B."/>
            <person name="Li W."/>
            <person name="Chen H.Y."/>
            <person name="Chen S.E."/>
            <person name="Zhou L.G."/>
            <person name="Ni X.B."/>
            <person name="Tian J.H."/>
            <person name="Sheng Y."/>
            <person name="Liu T."/>
            <person name="Pan Y.S."/>
            <person name="Xia L.Y."/>
            <person name="Li J."/>
            <person name="Zhao F."/>
            <person name="Cao W.C."/>
        </authorList>
    </citation>
    <scope>NUCLEOTIDE SEQUENCE [LARGE SCALE GENOMIC DNA]</scope>
    <source>
        <strain evidence="1">HaeL-2018</strain>
    </source>
</reference>
<dbReference type="AlphaFoldDB" id="A0A9J6GLS5"/>
<accession>A0A9J6GLS5</accession>
<keyword evidence="2" id="KW-1185">Reference proteome</keyword>
<name>A0A9J6GLS5_HAELO</name>
<evidence type="ECO:0000313" key="1">
    <source>
        <dbReference type="EMBL" id="KAH9375905.1"/>
    </source>
</evidence>
<dbReference type="EMBL" id="JABSTR010000007">
    <property type="protein sequence ID" value="KAH9375905.1"/>
    <property type="molecule type" value="Genomic_DNA"/>
</dbReference>
<evidence type="ECO:0000313" key="2">
    <source>
        <dbReference type="Proteomes" id="UP000821853"/>
    </source>
</evidence>
<proteinExistence type="predicted"/>
<organism evidence="1 2">
    <name type="scientific">Haemaphysalis longicornis</name>
    <name type="common">Bush tick</name>
    <dbReference type="NCBI Taxonomy" id="44386"/>
    <lineage>
        <taxon>Eukaryota</taxon>
        <taxon>Metazoa</taxon>
        <taxon>Ecdysozoa</taxon>
        <taxon>Arthropoda</taxon>
        <taxon>Chelicerata</taxon>
        <taxon>Arachnida</taxon>
        <taxon>Acari</taxon>
        <taxon>Parasitiformes</taxon>
        <taxon>Ixodida</taxon>
        <taxon>Ixodoidea</taxon>
        <taxon>Ixodidae</taxon>
        <taxon>Haemaphysalinae</taxon>
        <taxon>Haemaphysalis</taxon>
    </lineage>
</organism>
<comment type="caution">
    <text evidence="1">The sequence shown here is derived from an EMBL/GenBank/DDBJ whole genome shotgun (WGS) entry which is preliminary data.</text>
</comment>
<gene>
    <name evidence="1" type="ORF">HPB48_012545</name>
</gene>
<dbReference type="OrthoDB" id="6119297at2759"/>
<dbReference type="Proteomes" id="UP000821853">
    <property type="component" value="Chromosome 5"/>
</dbReference>
<dbReference type="VEuPathDB" id="VectorBase:HLOH_056481"/>